<proteinExistence type="predicted"/>
<dbReference type="InterPro" id="IPR037523">
    <property type="entry name" value="VOC_core"/>
</dbReference>
<dbReference type="InterPro" id="IPR004360">
    <property type="entry name" value="Glyas_Fos-R_dOase_dom"/>
</dbReference>
<dbReference type="GO" id="GO:0051213">
    <property type="term" value="F:dioxygenase activity"/>
    <property type="evidence" value="ECO:0007669"/>
    <property type="project" value="UniProtKB-KW"/>
</dbReference>
<dbReference type="EMBL" id="ML996565">
    <property type="protein sequence ID" value="KAF2763217.1"/>
    <property type="molecule type" value="Genomic_DNA"/>
</dbReference>
<evidence type="ECO:0000259" key="1">
    <source>
        <dbReference type="PROSITE" id="PS51819"/>
    </source>
</evidence>
<dbReference type="GeneID" id="54487380"/>
<sequence>MTSNSINRSTDVSNIDFDNPGKAVARPHTLAHVVLWANDFPKMRQWYLDFFNASVSYENEMLCFLTYDHEHHRIALGNRMQPGKLAPKDNTFAHAAFTFANLPELFLAYRQRLQYGIKPHWCVNHGPTISMYYKDPDGNHIETQVDVYDTSEDATAFMMSEEFAENPIGVDFDPEVLLQRMREGEGFESLTRRERIGKRGPDSIPA</sequence>
<keyword evidence="2" id="KW-0223">Dioxygenase</keyword>
<accession>A0A6A6WLY3</accession>
<keyword evidence="3" id="KW-1185">Reference proteome</keyword>
<dbReference type="RefSeq" id="XP_033605668.1">
    <property type="nucleotide sequence ID" value="XM_033746326.1"/>
</dbReference>
<gene>
    <name evidence="2" type="ORF">EJ05DRAFT_496046</name>
</gene>
<dbReference type="PROSITE" id="PS51819">
    <property type="entry name" value="VOC"/>
    <property type="match status" value="1"/>
</dbReference>
<evidence type="ECO:0000313" key="2">
    <source>
        <dbReference type="EMBL" id="KAF2763217.1"/>
    </source>
</evidence>
<dbReference type="Gene3D" id="3.10.180.10">
    <property type="entry name" value="2,3-Dihydroxybiphenyl 1,2-Dioxygenase, domain 1"/>
    <property type="match status" value="1"/>
</dbReference>
<protein>
    <submittedName>
        <fullName evidence="2">Glyoxalase/Bleomycin resistance protein/Dihydroxybiphenyl dioxygenase</fullName>
    </submittedName>
</protein>
<dbReference type="SUPFAM" id="SSF54593">
    <property type="entry name" value="Glyoxalase/Bleomycin resistance protein/Dihydroxybiphenyl dioxygenase"/>
    <property type="match status" value="1"/>
</dbReference>
<dbReference type="Proteomes" id="UP000799437">
    <property type="component" value="Unassembled WGS sequence"/>
</dbReference>
<organism evidence="2 3">
    <name type="scientific">Pseudovirgaria hyperparasitica</name>
    <dbReference type="NCBI Taxonomy" id="470096"/>
    <lineage>
        <taxon>Eukaryota</taxon>
        <taxon>Fungi</taxon>
        <taxon>Dikarya</taxon>
        <taxon>Ascomycota</taxon>
        <taxon>Pezizomycotina</taxon>
        <taxon>Dothideomycetes</taxon>
        <taxon>Dothideomycetes incertae sedis</taxon>
        <taxon>Acrospermales</taxon>
        <taxon>Acrospermaceae</taxon>
        <taxon>Pseudovirgaria</taxon>
    </lineage>
</organism>
<evidence type="ECO:0000313" key="3">
    <source>
        <dbReference type="Proteomes" id="UP000799437"/>
    </source>
</evidence>
<reference evidence="2" key="1">
    <citation type="journal article" date="2020" name="Stud. Mycol.">
        <title>101 Dothideomycetes genomes: a test case for predicting lifestyles and emergence of pathogens.</title>
        <authorList>
            <person name="Haridas S."/>
            <person name="Albert R."/>
            <person name="Binder M."/>
            <person name="Bloem J."/>
            <person name="Labutti K."/>
            <person name="Salamov A."/>
            <person name="Andreopoulos B."/>
            <person name="Baker S."/>
            <person name="Barry K."/>
            <person name="Bills G."/>
            <person name="Bluhm B."/>
            <person name="Cannon C."/>
            <person name="Castanera R."/>
            <person name="Culley D."/>
            <person name="Daum C."/>
            <person name="Ezra D."/>
            <person name="Gonzalez J."/>
            <person name="Henrissat B."/>
            <person name="Kuo A."/>
            <person name="Liang C."/>
            <person name="Lipzen A."/>
            <person name="Lutzoni F."/>
            <person name="Magnuson J."/>
            <person name="Mondo S."/>
            <person name="Nolan M."/>
            <person name="Ohm R."/>
            <person name="Pangilinan J."/>
            <person name="Park H.-J."/>
            <person name="Ramirez L."/>
            <person name="Alfaro M."/>
            <person name="Sun H."/>
            <person name="Tritt A."/>
            <person name="Yoshinaga Y."/>
            <person name="Zwiers L.-H."/>
            <person name="Turgeon B."/>
            <person name="Goodwin S."/>
            <person name="Spatafora J."/>
            <person name="Crous P."/>
            <person name="Grigoriev I."/>
        </authorList>
    </citation>
    <scope>NUCLEOTIDE SEQUENCE</scope>
    <source>
        <strain evidence="2">CBS 121739</strain>
    </source>
</reference>
<dbReference type="InterPro" id="IPR029068">
    <property type="entry name" value="Glyas_Bleomycin-R_OHBP_Dase"/>
</dbReference>
<name>A0A6A6WLY3_9PEZI</name>
<dbReference type="Pfam" id="PF00903">
    <property type="entry name" value="Glyoxalase"/>
    <property type="match status" value="1"/>
</dbReference>
<dbReference type="OrthoDB" id="5371818at2759"/>
<feature type="domain" description="VOC" evidence="1">
    <location>
        <begin position="29"/>
        <end position="146"/>
    </location>
</feature>
<dbReference type="AlphaFoldDB" id="A0A6A6WLY3"/>
<keyword evidence="2" id="KW-0560">Oxidoreductase</keyword>